<evidence type="ECO:0000313" key="1">
    <source>
        <dbReference type="EMBL" id="MBU2952154.1"/>
    </source>
</evidence>
<protein>
    <submittedName>
        <fullName evidence="1">Glycosyltransferase family 2 protein</fullName>
    </submittedName>
</protein>
<accession>A0ACC5UCX6</accession>
<evidence type="ECO:0000313" key="2">
    <source>
        <dbReference type="Proteomes" id="UP001647509"/>
    </source>
</evidence>
<proteinExistence type="predicted"/>
<dbReference type="Proteomes" id="UP001647509">
    <property type="component" value="Unassembled WGS sequence"/>
</dbReference>
<organism evidence="1 2">
    <name type="scientific">Pseudotamlana agarivorans</name>
    <dbReference type="NCBI Taxonomy" id="481183"/>
    <lineage>
        <taxon>Bacteria</taxon>
        <taxon>Pseudomonadati</taxon>
        <taxon>Bacteroidota</taxon>
        <taxon>Flavobacteriia</taxon>
        <taxon>Flavobacteriales</taxon>
        <taxon>Flavobacteriaceae</taxon>
        <taxon>Pseudotamlana</taxon>
    </lineage>
</organism>
<comment type="caution">
    <text evidence="1">The sequence shown here is derived from an EMBL/GenBank/DDBJ whole genome shotgun (WGS) entry which is preliminary data.</text>
</comment>
<name>A0ACC5UCX6_9FLAO</name>
<reference evidence="1" key="1">
    <citation type="submission" date="2021-05" db="EMBL/GenBank/DDBJ databases">
        <title>Draft genomes of bacteria isolated from model marine particles.</title>
        <authorList>
            <person name="Datta M.S."/>
            <person name="Schwartzman J.A."/>
            <person name="Enke T.N."/>
            <person name="Saavedra J."/>
            <person name="Cermak N."/>
            <person name="Cordero O.X."/>
        </authorList>
    </citation>
    <scope>NUCLEOTIDE SEQUENCE</scope>
    <source>
        <strain evidence="1">I2M19</strain>
    </source>
</reference>
<keyword evidence="2" id="KW-1185">Reference proteome</keyword>
<gene>
    <name evidence="1" type="ORF">KO493_15745</name>
</gene>
<dbReference type="EMBL" id="JAHKPD010000025">
    <property type="protein sequence ID" value="MBU2952154.1"/>
    <property type="molecule type" value="Genomic_DNA"/>
</dbReference>
<sequence>MSSISNVTVVIPCHNDGAYIMEALNSILNQTLKADKIIIIDDGSDITTKKVLEKIICENVEVVFQVNKGVCKARNKGISLAKTKYILNLDADDYFEPTFIEKAVKYLDANKGVGVVGCFYKTLKNNKIEKEIIKPLGGGVSNFLVKSNGLGNSLFRKICWEQVSGYDEEMVHGYEDWEFWISILKNGWQMHIIQEPLFTYRIKKISRDRVAVKNYDLELREYIFKKHKQLFIDNLDSFTNQVIYRNHILRRTELKTKMSLDYRLGCLILAPLRFLKRIVS</sequence>